<keyword evidence="2" id="KW-1185">Reference proteome</keyword>
<dbReference type="Proteomes" id="UP001497480">
    <property type="component" value="Unassembled WGS sequence"/>
</dbReference>
<dbReference type="Gene3D" id="1.10.420.10">
    <property type="entry name" value="Peroxidase, domain 2"/>
    <property type="match status" value="1"/>
</dbReference>
<sequence>MRLNCPENMNTSADESAGFVVSKPVSSHSKLGMSYMQALSSSVSSGIAFDTHYYHSLLRGRGLLFAYQQLMAAKKTARLVSAYASDDGSTFQGQVRSNCSQSVVS</sequence>
<reference evidence="1 2" key="1">
    <citation type="submission" date="2024-03" db="EMBL/GenBank/DDBJ databases">
        <authorList>
            <person name="Martinez-Hernandez J."/>
        </authorList>
    </citation>
    <scope>NUCLEOTIDE SEQUENCE [LARGE SCALE GENOMIC DNA]</scope>
</reference>
<name>A0AAV1WMZ3_LUPLU</name>
<protein>
    <submittedName>
        <fullName evidence="1">Uncharacterized protein</fullName>
    </submittedName>
</protein>
<gene>
    <name evidence="1" type="ORF">LLUT_LOCUS11845</name>
</gene>
<evidence type="ECO:0000313" key="2">
    <source>
        <dbReference type="Proteomes" id="UP001497480"/>
    </source>
</evidence>
<organism evidence="1 2">
    <name type="scientific">Lupinus luteus</name>
    <name type="common">European yellow lupine</name>
    <dbReference type="NCBI Taxonomy" id="3873"/>
    <lineage>
        <taxon>Eukaryota</taxon>
        <taxon>Viridiplantae</taxon>
        <taxon>Streptophyta</taxon>
        <taxon>Embryophyta</taxon>
        <taxon>Tracheophyta</taxon>
        <taxon>Spermatophyta</taxon>
        <taxon>Magnoliopsida</taxon>
        <taxon>eudicotyledons</taxon>
        <taxon>Gunneridae</taxon>
        <taxon>Pentapetalae</taxon>
        <taxon>rosids</taxon>
        <taxon>fabids</taxon>
        <taxon>Fabales</taxon>
        <taxon>Fabaceae</taxon>
        <taxon>Papilionoideae</taxon>
        <taxon>50 kb inversion clade</taxon>
        <taxon>genistoids sensu lato</taxon>
        <taxon>core genistoids</taxon>
        <taxon>Genisteae</taxon>
        <taxon>Lupinus</taxon>
    </lineage>
</organism>
<dbReference type="AlphaFoldDB" id="A0AAV1WMZ3"/>
<dbReference type="SUPFAM" id="SSF48113">
    <property type="entry name" value="Heme-dependent peroxidases"/>
    <property type="match status" value="1"/>
</dbReference>
<evidence type="ECO:0000313" key="1">
    <source>
        <dbReference type="EMBL" id="CAL0310785.1"/>
    </source>
</evidence>
<dbReference type="InterPro" id="IPR010255">
    <property type="entry name" value="Haem_peroxidase_sf"/>
</dbReference>
<proteinExistence type="predicted"/>
<dbReference type="GO" id="GO:0006979">
    <property type="term" value="P:response to oxidative stress"/>
    <property type="evidence" value="ECO:0007669"/>
    <property type="project" value="InterPro"/>
</dbReference>
<dbReference type="EMBL" id="CAXHTB010000008">
    <property type="protein sequence ID" value="CAL0310785.1"/>
    <property type="molecule type" value="Genomic_DNA"/>
</dbReference>
<comment type="caution">
    <text evidence="1">The sequence shown here is derived from an EMBL/GenBank/DDBJ whole genome shotgun (WGS) entry which is preliminary data.</text>
</comment>
<accession>A0AAV1WMZ3</accession>
<dbReference type="GO" id="GO:0020037">
    <property type="term" value="F:heme binding"/>
    <property type="evidence" value="ECO:0007669"/>
    <property type="project" value="InterPro"/>
</dbReference>
<dbReference type="GO" id="GO:0004601">
    <property type="term" value="F:peroxidase activity"/>
    <property type="evidence" value="ECO:0007669"/>
    <property type="project" value="InterPro"/>
</dbReference>